<proteinExistence type="predicted"/>
<dbReference type="EMBL" id="CP001742">
    <property type="protein sequence ID" value="ADL19539.1"/>
    <property type="molecule type" value="Genomic_DNA"/>
</dbReference>
<dbReference type="HOGENOM" id="CLU_3178372_0_0_2"/>
<protein>
    <submittedName>
        <fullName evidence="1">Uncharacterized protein</fullName>
    </submittedName>
</protein>
<evidence type="ECO:0000313" key="1">
    <source>
        <dbReference type="EMBL" id="ADL19539.1"/>
    </source>
</evidence>
<sequence>MIIMFKVNQDNEVIPIEAYVEEGDRRRPLSIDEVKWWLEVLEALTG</sequence>
<dbReference type="InParanoid" id="D9Q2K1"/>
<dbReference type="AlphaFoldDB" id="D9Q2K1"/>
<evidence type="ECO:0000313" key="2">
    <source>
        <dbReference type="Proteomes" id="UP000000346"/>
    </source>
</evidence>
<dbReference type="Proteomes" id="UP000000346">
    <property type="component" value="Chromosome"/>
</dbReference>
<name>D9Q2K1_ACIS3</name>
<dbReference type="KEGG" id="asc:ASAC_1134"/>
<reference evidence="1 2" key="1">
    <citation type="journal article" date="2010" name="Appl. Environ. Microbiol.">
        <title>The genome sequence of the crenarchaeon Acidilobus saccharovorans supports a new order, Acidilobales, and suggests an important ecological role in terrestrial acidic hot springs.</title>
        <authorList>
            <person name="Mardanov A.V."/>
            <person name="Svetlitchnyi V.A."/>
            <person name="Beletsky A.V."/>
            <person name="Prokofeva M.I."/>
            <person name="Bonch-Osmolovskaya E.A."/>
            <person name="Ravin N.V."/>
            <person name="Skryabin K.G."/>
        </authorList>
    </citation>
    <scope>NUCLEOTIDE SEQUENCE [LARGE SCALE GENOMIC DNA]</scope>
    <source>
        <strain evidence="2">DSM 16705 / JCM 18335 / VKM B-2471 / 345-15</strain>
    </source>
</reference>
<dbReference type="eggNOG" id="arCOG05511">
    <property type="taxonomic scope" value="Archaea"/>
</dbReference>
<keyword evidence="2" id="KW-1185">Reference proteome</keyword>
<accession>D9Q2K1</accession>
<gene>
    <name evidence="1" type="ordered locus">ASAC_1134</name>
</gene>
<organism evidence="1 2">
    <name type="scientific">Acidilobus saccharovorans (strain DSM 16705 / JCM 18335 / VKM B-2471 / 345-15)</name>
    <dbReference type="NCBI Taxonomy" id="666510"/>
    <lineage>
        <taxon>Archaea</taxon>
        <taxon>Thermoproteota</taxon>
        <taxon>Thermoprotei</taxon>
        <taxon>Acidilobales</taxon>
        <taxon>Acidilobaceae</taxon>
        <taxon>Acidilobus</taxon>
    </lineage>
</organism>